<evidence type="ECO:0000313" key="4">
    <source>
        <dbReference type="Proteomes" id="UP001420932"/>
    </source>
</evidence>
<proteinExistence type="predicted"/>
<protein>
    <recommendedName>
        <fullName evidence="2">Putative plant transposon protein domain-containing protein</fullName>
    </recommendedName>
</protein>
<evidence type="ECO:0000259" key="2">
    <source>
        <dbReference type="Pfam" id="PF20167"/>
    </source>
</evidence>
<comment type="caution">
    <text evidence="3">The sequence shown here is derived from an EMBL/GenBank/DDBJ whole genome shotgun (WGS) entry which is preliminary data.</text>
</comment>
<reference evidence="3 4" key="1">
    <citation type="submission" date="2024-01" db="EMBL/GenBank/DDBJ databases">
        <title>Genome assemblies of Stephania.</title>
        <authorList>
            <person name="Yang L."/>
        </authorList>
    </citation>
    <scope>NUCLEOTIDE SEQUENCE [LARGE SCALE GENOMIC DNA]</scope>
    <source>
        <strain evidence="3">YNDBR</strain>
        <tissue evidence="3">Leaf</tissue>
    </source>
</reference>
<evidence type="ECO:0000256" key="1">
    <source>
        <dbReference type="SAM" id="Phobius"/>
    </source>
</evidence>
<feature type="transmembrane region" description="Helical" evidence="1">
    <location>
        <begin position="12"/>
        <end position="33"/>
    </location>
</feature>
<sequence>MNSLDFLFRKVLAMPVLLTSTPCLTYIWSAFALTMRKVHDGDFNTRLSSSTLTTKYYGLFMHSARNICPVTHDSTITWEDAIMLYAIGCRVPIDVGRALLYAICERSNGSKTYKRIFFPCFITTILVSQEMLCLSLPTSFYL</sequence>
<dbReference type="InterPro" id="IPR046796">
    <property type="entry name" value="Transposase_32_dom"/>
</dbReference>
<feature type="domain" description="Putative plant transposon protein" evidence="2">
    <location>
        <begin position="45"/>
        <end position="126"/>
    </location>
</feature>
<gene>
    <name evidence="3" type="ORF">Syun_021996</name>
</gene>
<dbReference type="Proteomes" id="UP001420932">
    <property type="component" value="Unassembled WGS sequence"/>
</dbReference>
<keyword evidence="1" id="KW-1133">Transmembrane helix</keyword>
<organism evidence="3 4">
    <name type="scientific">Stephania yunnanensis</name>
    <dbReference type="NCBI Taxonomy" id="152371"/>
    <lineage>
        <taxon>Eukaryota</taxon>
        <taxon>Viridiplantae</taxon>
        <taxon>Streptophyta</taxon>
        <taxon>Embryophyta</taxon>
        <taxon>Tracheophyta</taxon>
        <taxon>Spermatophyta</taxon>
        <taxon>Magnoliopsida</taxon>
        <taxon>Ranunculales</taxon>
        <taxon>Menispermaceae</taxon>
        <taxon>Menispermoideae</taxon>
        <taxon>Cissampelideae</taxon>
        <taxon>Stephania</taxon>
    </lineage>
</organism>
<accession>A0AAP0IGN0</accession>
<keyword evidence="1" id="KW-0812">Transmembrane</keyword>
<keyword evidence="1" id="KW-0472">Membrane</keyword>
<dbReference type="Pfam" id="PF20167">
    <property type="entry name" value="Transposase_32"/>
    <property type="match status" value="1"/>
</dbReference>
<evidence type="ECO:0000313" key="3">
    <source>
        <dbReference type="EMBL" id="KAK9115199.1"/>
    </source>
</evidence>
<dbReference type="EMBL" id="JBBNAF010000009">
    <property type="protein sequence ID" value="KAK9115199.1"/>
    <property type="molecule type" value="Genomic_DNA"/>
</dbReference>
<feature type="transmembrane region" description="Helical" evidence="1">
    <location>
        <begin position="116"/>
        <end position="137"/>
    </location>
</feature>
<dbReference type="AlphaFoldDB" id="A0AAP0IGN0"/>
<name>A0AAP0IGN0_9MAGN</name>
<keyword evidence="4" id="KW-1185">Reference proteome</keyword>